<reference evidence="1 2" key="1">
    <citation type="submission" date="2021-01" db="EMBL/GenBank/DDBJ databases">
        <title>011410 draft genome.</title>
        <authorList>
            <person name="Lang L."/>
        </authorList>
    </citation>
    <scope>NUCLEOTIDE SEQUENCE [LARGE SCALE GENOMIC DNA]</scope>
    <source>
        <strain evidence="1 2">KCTC 42845</strain>
    </source>
</reference>
<proteinExistence type="predicted"/>
<evidence type="ECO:0000313" key="2">
    <source>
        <dbReference type="Proteomes" id="UP000644749"/>
    </source>
</evidence>
<sequence>MGLHRRPEFAGFLLKAYETLQFKANETASSAHKINAVRVVQAGLMRVPAELRSSPTLDRRMLEFSGLVIVATGWLRRHGIALSGLYNGALHHPDEVGGSMPNFRLVEMLHEIQAEAACRSHKTSRLPGSIRGRLMLDDPFSDPELVRRLKA</sequence>
<organism evidence="1 2">
    <name type="scientific">Paracoccus aerius</name>
    <dbReference type="NCBI Taxonomy" id="1915382"/>
    <lineage>
        <taxon>Bacteria</taxon>
        <taxon>Pseudomonadati</taxon>
        <taxon>Pseudomonadota</taxon>
        <taxon>Alphaproteobacteria</taxon>
        <taxon>Rhodobacterales</taxon>
        <taxon>Paracoccaceae</taxon>
        <taxon>Paracoccus</taxon>
    </lineage>
</organism>
<gene>
    <name evidence="1" type="ORF">JL111_19955</name>
</gene>
<evidence type="ECO:0000313" key="1">
    <source>
        <dbReference type="EMBL" id="MBL3675740.1"/>
    </source>
</evidence>
<dbReference type="Proteomes" id="UP000644749">
    <property type="component" value="Unassembled WGS sequence"/>
</dbReference>
<accession>A0ABS1SAI3</accession>
<name>A0ABS1SAI3_9RHOB</name>
<dbReference type="RefSeq" id="WP_202380366.1">
    <property type="nucleotide sequence ID" value="NZ_JAESHT010000044.1"/>
</dbReference>
<comment type="caution">
    <text evidence="1">The sequence shown here is derived from an EMBL/GenBank/DDBJ whole genome shotgun (WGS) entry which is preliminary data.</text>
</comment>
<dbReference type="EMBL" id="JAESHT010000044">
    <property type="protein sequence ID" value="MBL3675740.1"/>
    <property type="molecule type" value="Genomic_DNA"/>
</dbReference>
<protein>
    <submittedName>
        <fullName evidence="1">Uncharacterized protein</fullName>
    </submittedName>
</protein>
<keyword evidence="2" id="KW-1185">Reference proteome</keyword>